<dbReference type="EMBL" id="CP060697">
    <property type="protein sequence ID" value="QNM82517.1"/>
    <property type="molecule type" value="Genomic_DNA"/>
</dbReference>
<protein>
    <recommendedName>
        <fullName evidence="5">Ig-like domain-containing protein</fullName>
    </recommendedName>
</protein>
<accession>A0A7G9L1L8</accession>
<evidence type="ECO:0000313" key="3">
    <source>
        <dbReference type="EMBL" id="QNM82517.1"/>
    </source>
</evidence>
<feature type="chain" id="PRO_5028845783" description="Ig-like domain-containing protein" evidence="2">
    <location>
        <begin position="18"/>
        <end position="113"/>
    </location>
</feature>
<feature type="signal peptide" evidence="2">
    <location>
        <begin position="1"/>
        <end position="17"/>
    </location>
</feature>
<evidence type="ECO:0000256" key="2">
    <source>
        <dbReference type="SAM" id="SignalP"/>
    </source>
</evidence>
<gene>
    <name evidence="3" type="ORF">H8M03_10990</name>
</gene>
<dbReference type="RefSeq" id="WP_187479472.1">
    <property type="nucleotide sequence ID" value="NZ_CP060697.1"/>
</dbReference>
<reference evidence="3 4" key="1">
    <citation type="submission" date="2020-08" db="EMBL/GenBank/DDBJ databases">
        <title>Sphingomonas sp. sand1-3 16S ribosomal RNA gene Genome sequencing and assembly.</title>
        <authorList>
            <person name="Kang M."/>
        </authorList>
    </citation>
    <scope>NUCLEOTIDE SEQUENCE [LARGE SCALE GENOMIC DNA]</scope>
    <source>
        <strain evidence="4">sand1-3</strain>
    </source>
</reference>
<dbReference type="KEGG" id="ssau:H8M03_10990"/>
<sequence>MTRTSLLLAIVATAALAGCNNADHTIVAGGPDEDPVNEVDVANVQLPPSITATKSYRCKDNSVLRIDWLSDGSARVHTGESDAGTQVQVGEGGPLSGSADAATVTYEGKSCKA</sequence>
<dbReference type="AlphaFoldDB" id="A0A7G9L1L8"/>
<evidence type="ECO:0000313" key="4">
    <source>
        <dbReference type="Proteomes" id="UP000515861"/>
    </source>
</evidence>
<dbReference type="Proteomes" id="UP000515861">
    <property type="component" value="Chromosome"/>
</dbReference>
<feature type="region of interest" description="Disordered" evidence="1">
    <location>
        <begin position="77"/>
        <end position="100"/>
    </location>
</feature>
<evidence type="ECO:0000256" key="1">
    <source>
        <dbReference type="SAM" id="MobiDB-lite"/>
    </source>
</evidence>
<evidence type="ECO:0008006" key="5">
    <source>
        <dbReference type="Google" id="ProtNLM"/>
    </source>
</evidence>
<dbReference type="PROSITE" id="PS51257">
    <property type="entry name" value="PROKAR_LIPOPROTEIN"/>
    <property type="match status" value="1"/>
</dbReference>
<organism evidence="3 4">
    <name type="scientific">Sphingomonas sabuli</name>
    <dbReference type="NCBI Taxonomy" id="2764186"/>
    <lineage>
        <taxon>Bacteria</taxon>
        <taxon>Pseudomonadati</taxon>
        <taxon>Pseudomonadota</taxon>
        <taxon>Alphaproteobacteria</taxon>
        <taxon>Sphingomonadales</taxon>
        <taxon>Sphingomonadaceae</taxon>
        <taxon>Sphingomonas</taxon>
    </lineage>
</organism>
<proteinExistence type="predicted"/>
<keyword evidence="2" id="KW-0732">Signal</keyword>
<keyword evidence="4" id="KW-1185">Reference proteome</keyword>
<name>A0A7G9L1L8_9SPHN</name>